<dbReference type="GO" id="GO:0005886">
    <property type="term" value="C:plasma membrane"/>
    <property type="evidence" value="ECO:0007669"/>
    <property type="project" value="UniProtKB-SubCell"/>
</dbReference>
<evidence type="ECO:0000256" key="9">
    <source>
        <dbReference type="SAM" id="Phobius"/>
    </source>
</evidence>
<evidence type="ECO:0000256" key="2">
    <source>
        <dbReference type="ARBA" id="ARBA00022448"/>
    </source>
</evidence>
<dbReference type="SUPFAM" id="SSF90123">
    <property type="entry name" value="ABC transporter transmembrane region"/>
    <property type="match status" value="1"/>
</dbReference>
<comment type="subcellular location">
    <subcellularLocation>
        <location evidence="1">Cell membrane</location>
        <topology evidence="1">Multi-pass membrane protein</topology>
    </subcellularLocation>
</comment>
<dbReference type="Gene3D" id="3.40.50.300">
    <property type="entry name" value="P-loop containing nucleotide triphosphate hydrolases"/>
    <property type="match status" value="1"/>
</dbReference>
<evidence type="ECO:0000256" key="6">
    <source>
        <dbReference type="ARBA" id="ARBA00022840"/>
    </source>
</evidence>
<dbReference type="AlphaFoldDB" id="A0AAQ1MEG4"/>
<dbReference type="Proteomes" id="UP000184089">
    <property type="component" value="Unassembled WGS sequence"/>
</dbReference>
<dbReference type="CDD" id="cd18781">
    <property type="entry name" value="ABC_6TM_AarD_CydDC_like"/>
    <property type="match status" value="1"/>
</dbReference>
<dbReference type="InterPro" id="IPR027417">
    <property type="entry name" value="P-loop_NTPase"/>
</dbReference>
<dbReference type="InterPro" id="IPR011527">
    <property type="entry name" value="ABC1_TM_dom"/>
</dbReference>
<reference evidence="13" key="1">
    <citation type="submission" date="2016-11" db="EMBL/GenBank/DDBJ databases">
        <authorList>
            <person name="Jaros S."/>
            <person name="Januszkiewicz K."/>
            <person name="Wedrychowicz H."/>
        </authorList>
    </citation>
    <scope>NUCLEOTIDE SEQUENCE [LARGE SCALE GENOMIC DNA]</scope>
    <source>
        <strain evidence="13">DSM 4029</strain>
    </source>
</reference>
<feature type="domain" description="ABC transmembrane type-1" evidence="11">
    <location>
        <begin position="41"/>
        <end position="322"/>
    </location>
</feature>
<sequence>MGPSGKGVRTDEMMIDKRLIGAVPDSRGHVARNVLYQWGGLLASAATTFAFARLLGGLLQGVATGADLAAACGVGLLAMAVRWLCTAMAGRESFLASRSVKKALRRRICDKLLRLGPSYAQQVSTSEVVQVSTSEVVQVTTEGVEQLETYFGAYLPQFFYSLLAPLTLFVLLFPISWKAAVALLLCVPLIPAAIAAVQTVAKKLLSRYWGQYTALGDTFLENLQGLTTLKIYGADGRKNEEMDREAEQFRRITMKVLSMQLNSITIMDLVAFGGAALGMILAVGELAAGNLSFAGCLAVILLSADFFIPMRQLGSFFHVAMNGMAASGKIFALLDLPEDPPRQGRLPEDDYTVCCRDLHFGYEPGRPVLQGVSLDIRPGALTAVVGESGCGKSTLAALLTGRCRGYGGEVRIGGVELGRLSAEELARTVTYVGFAGYLFSGTVAENLRMGCPEADDAALWRVLERTWMADFLRGEQGLETHLEPQGANFSGGQRQRLALARALLHDTPIYIFDEATSNIDVESENDIMAEIHALAGEKTVLLISHRLANVAAADCICVLEGGRVAGLGNHLSLLAEGGLYRALWAGQQQLERFAKGGAAQ</sequence>
<feature type="transmembrane region" description="Helical" evidence="9">
    <location>
        <begin position="68"/>
        <end position="89"/>
    </location>
</feature>
<dbReference type="InterPro" id="IPR003439">
    <property type="entry name" value="ABC_transporter-like_ATP-bd"/>
</dbReference>
<dbReference type="Gene3D" id="1.20.1560.10">
    <property type="entry name" value="ABC transporter type 1, transmembrane domain"/>
    <property type="match status" value="1"/>
</dbReference>
<keyword evidence="6" id="KW-0067">ATP-binding</keyword>
<keyword evidence="2" id="KW-0813">Transport</keyword>
<proteinExistence type="predicted"/>
<dbReference type="Pfam" id="PF00664">
    <property type="entry name" value="ABC_membrane"/>
    <property type="match status" value="1"/>
</dbReference>
<dbReference type="InterPro" id="IPR039421">
    <property type="entry name" value="Type_1_exporter"/>
</dbReference>
<dbReference type="SUPFAM" id="SSF52540">
    <property type="entry name" value="P-loop containing nucleoside triphosphate hydrolases"/>
    <property type="match status" value="1"/>
</dbReference>
<evidence type="ECO:0000259" key="11">
    <source>
        <dbReference type="PROSITE" id="PS50929"/>
    </source>
</evidence>
<keyword evidence="7 9" id="KW-1133">Transmembrane helix</keyword>
<evidence type="ECO:0000313" key="12">
    <source>
        <dbReference type="EMBL" id="SHG32419.1"/>
    </source>
</evidence>
<evidence type="ECO:0000259" key="10">
    <source>
        <dbReference type="PROSITE" id="PS50893"/>
    </source>
</evidence>
<comment type="caution">
    <text evidence="12">The sequence shown here is derived from an EMBL/GenBank/DDBJ whole genome shotgun (WGS) entry which is preliminary data.</text>
</comment>
<dbReference type="Pfam" id="PF00005">
    <property type="entry name" value="ABC_tran"/>
    <property type="match status" value="1"/>
</dbReference>
<dbReference type="PANTHER" id="PTHR24221:SF654">
    <property type="entry name" value="ATP-BINDING CASSETTE SUB-FAMILY B MEMBER 6"/>
    <property type="match status" value="1"/>
</dbReference>
<dbReference type="GO" id="GO:0005524">
    <property type="term" value="F:ATP binding"/>
    <property type="evidence" value="ECO:0007669"/>
    <property type="project" value="UniProtKB-KW"/>
</dbReference>
<feature type="transmembrane region" description="Helical" evidence="9">
    <location>
        <begin position="158"/>
        <end position="175"/>
    </location>
</feature>
<dbReference type="GO" id="GO:0016887">
    <property type="term" value="F:ATP hydrolysis activity"/>
    <property type="evidence" value="ECO:0007669"/>
    <property type="project" value="InterPro"/>
</dbReference>
<feature type="domain" description="ABC transporter" evidence="10">
    <location>
        <begin position="353"/>
        <end position="586"/>
    </location>
</feature>
<keyword evidence="3" id="KW-1003">Cell membrane</keyword>
<feature type="transmembrane region" description="Helical" evidence="9">
    <location>
        <begin position="287"/>
        <end position="308"/>
    </location>
</feature>
<evidence type="ECO:0000256" key="4">
    <source>
        <dbReference type="ARBA" id="ARBA00022692"/>
    </source>
</evidence>
<dbReference type="FunFam" id="3.40.50.300:FF:000854">
    <property type="entry name" value="Multidrug ABC transporter ATP-binding protein"/>
    <property type="match status" value="1"/>
</dbReference>
<keyword evidence="8 9" id="KW-0472">Membrane</keyword>
<feature type="transmembrane region" description="Helical" evidence="9">
    <location>
        <begin position="261"/>
        <end position="281"/>
    </location>
</feature>
<evidence type="ECO:0000256" key="5">
    <source>
        <dbReference type="ARBA" id="ARBA00022741"/>
    </source>
</evidence>
<evidence type="ECO:0000256" key="1">
    <source>
        <dbReference type="ARBA" id="ARBA00004651"/>
    </source>
</evidence>
<evidence type="ECO:0000256" key="3">
    <source>
        <dbReference type="ARBA" id="ARBA00022475"/>
    </source>
</evidence>
<dbReference type="InterPro" id="IPR003593">
    <property type="entry name" value="AAA+_ATPase"/>
</dbReference>
<gene>
    <name evidence="12" type="ORF">SAMN05444424_2112</name>
</gene>
<dbReference type="PROSITE" id="PS50929">
    <property type="entry name" value="ABC_TM1F"/>
    <property type="match status" value="1"/>
</dbReference>
<dbReference type="PROSITE" id="PS00211">
    <property type="entry name" value="ABC_TRANSPORTER_1"/>
    <property type="match status" value="1"/>
</dbReference>
<feature type="transmembrane region" description="Helical" evidence="9">
    <location>
        <begin position="181"/>
        <end position="201"/>
    </location>
</feature>
<keyword evidence="5" id="KW-0547">Nucleotide-binding</keyword>
<dbReference type="GO" id="GO:0140359">
    <property type="term" value="F:ABC-type transporter activity"/>
    <property type="evidence" value="ECO:0007669"/>
    <property type="project" value="InterPro"/>
</dbReference>
<evidence type="ECO:0000313" key="13">
    <source>
        <dbReference type="Proteomes" id="UP000184089"/>
    </source>
</evidence>
<keyword evidence="4 9" id="KW-0812">Transmembrane</keyword>
<accession>A0AAQ1MEG4</accession>
<name>A0AAQ1MEG4_9FIRM</name>
<dbReference type="CDD" id="cd03228">
    <property type="entry name" value="ABCC_MRP_Like"/>
    <property type="match status" value="1"/>
</dbReference>
<dbReference type="InterPro" id="IPR036640">
    <property type="entry name" value="ABC1_TM_sf"/>
</dbReference>
<dbReference type="PANTHER" id="PTHR24221">
    <property type="entry name" value="ATP-BINDING CASSETTE SUB-FAMILY B"/>
    <property type="match status" value="1"/>
</dbReference>
<evidence type="ECO:0000256" key="7">
    <source>
        <dbReference type="ARBA" id="ARBA00022989"/>
    </source>
</evidence>
<organism evidence="12 13">
    <name type="scientific">Bittarella massiliensis</name>
    <name type="common">ex Durand et al. 2017</name>
    <dbReference type="NCBI Taxonomy" id="1720313"/>
    <lineage>
        <taxon>Bacteria</taxon>
        <taxon>Bacillati</taxon>
        <taxon>Bacillota</taxon>
        <taxon>Clostridia</taxon>
        <taxon>Eubacteriales</taxon>
        <taxon>Oscillospiraceae</taxon>
        <taxon>Bittarella (ex Durand et al. 2017)</taxon>
    </lineage>
</organism>
<dbReference type="SMART" id="SM00382">
    <property type="entry name" value="AAA"/>
    <property type="match status" value="1"/>
</dbReference>
<dbReference type="PROSITE" id="PS50893">
    <property type="entry name" value="ABC_TRANSPORTER_2"/>
    <property type="match status" value="1"/>
</dbReference>
<evidence type="ECO:0000256" key="8">
    <source>
        <dbReference type="ARBA" id="ARBA00023136"/>
    </source>
</evidence>
<feature type="transmembrane region" description="Helical" evidence="9">
    <location>
        <begin position="35"/>
        <end position="56"/>
    </location>
</feature>
<dbReference type="GO" id="GO:0034040">
    <property type="term" value="F:ATPase-coupled lipid transmembrane transporter activity"/>
    <property type="evidence" value="ECO:0007669"/>
    <property type="project" value="TreeGrafter"/>
</dbReference>
<dbReference type="EMBL" id="FQVY01000003">
    <property type="protein sequence ID" value="SHG32419.1"/>
    <property type="molecule type" value="Genomic_DNA"/>
</dbReference>
<protein>
    <submittedName>
        <fullName evidence="12">ABC-type transport system involved in cytochrome bd biosynthesis, ATPase and permease components</fullName>
    </submittedName>
</protein>
<dbReference type="InterPro" id="IPR017871">
    <property type="entry name" value="ABC_transporter-like_CS"/>
</dbReference>